<organism evidence="1 2">
    <name type="scientific">Burkholderia cenocepacia</name>
    <dbReference type="NCBI Taxonomy" id="95486"/>
    <lineage>
        <taxon>Bacteria</taxon>
        <taxon>Pseudomonadati</taxon>
        <taxon>Pseudomonadota</taxon>
        <taxon>Betaproteobacteria</taxon>
        <taxon>Burkholderiales</taxon>
        <taxon>Burkholderiaceae</taxon>
        <taxon>Burkholderia</taxon>
        <taxon>Burkholderia cepacia complex</taxon>
    </lineage>
</organism>
<evidence type="ECO:0000313" key="1">
    <source>
        <dbReference type="EMBL" id="ONU85050.1"/>
    </source>
</evidence>
<protein>
    <submittedName>
        <fullName evidence="1">Uncharacterized protein</fullName>
    </submittedName>
</protein>
<name>A0A1V2W354_9BURK</name>
<dbReference type="AlphaFoldDB" id="A0A1V2W354"/>
<dbReference type="RefSeq" id="WP_048986652.1">
    <property type="nucleotide sequence ID" value="NZ_CADETK010000010.1"/>
</dbReference>
<dbReference type="Proteomes" id="UP000188543">
    <property type="component" value="Unassembled WGS sequence"/>
</dbReference>
<sequence length="95" mass="10674">MKVTIKGFISIDVHALERGQQRFHFFEADMTRHGFATVAPHEFDVEVADDLNVRAGLVANLEREKNRLSAEYKANVNEIDGRIQTILSTDTEAAS</sequence>
<reference evidence="1 2" key="1">
    <citation type="submission" date="2016-08" db="EMBL/GenBank/DDBJ databases">
        <authorList>
            <person name="Seilhamer J.J."/>
        </authorList>
    </citation>
    <scope>NUCLEOTIDE SEQUENCE [LARGE SCALE GENOMIC DNA]</scope>
    <source>
        <strain evidence="1 2">VC14762</strain>
    </source>
</reference>
<proteinExistence type="predicted"/>
<accession>A0A1V2W354</accession>
<evidence type="ECO:0000313" key="2">
    <source>
        <dbReference type="Proteomes" id="UP000188543"/>
    </source>
</evidence>
<gene>
    <name evidence="1" type="ORF">A8E72_16775</name>
</gene>
<dbReference type="EMBL" id="MUTJ01000053">
    <property type="protein sequence ID" value="ONU85050.1"/>
    <property type="molecule type" value="Genomic_DNA"/>
</dbReference>
<comment type="caution">
    <text evidence="1">The sequence shown here is derived from an EMBL/GenBank/DDBJ whole genome shotgun (WGS) entry which is preliminary data.</text>
</comment>